<feature type="transmembrane region" description="Helical" evidence="1">
    <location>
        <begin position="328"/>
        <end position="359"/>
    </location>
</feature>
<dbReference type="EMBL" id="LSRX01000114">
    <property type="protein sequence ID" value="OLQ08591.1"/>
    <property type="molecule type" value="Genomic_DNA"/>
</dbReference>
<comment type="caution">
    <text evidence="2">The sequence shown here is derived from an EMBL/GenBank/DDBJ whole genome shotgun (WGS) entry which is preliminary data.</text>
</comment>
<evidence type="ECO:0000313" key="3">
    <source>
        <dbReference type="Proteomes" id="UP000186817"/>
    </source>
</evidence>
<reference evidence="2 3" key="1">
    <citation type="submission" date="2016-02" db="EMBL/GenBank/DDBJ databases">
        <title>Genome analysis of coral dinoflagellate symbionts highlights evolutionary adaptations to a symbiotic lifestyle.</title>
        <authorList>
            <person name="Aranda M."/>
            <person name="Li Y."/>
            <person name="Liew Y.J."/>
            <person name="Baumgarten S."/>
            <person name="Simakov O."/>
            <person name="Wilson M."/>
            <person name="Piel J."/>
            <person name="Ashoor H."/>
            <person name="Bougouffa S."/>
            <person name="Bajic V.B."/>
            <person name="Ryu T."/>
            <person name="Ravasi T."/>
            <person name="Bayer T."/>
            <person name="Micklem G."/>
            <person name="Kim H."/>
            <person name="Bhak J."/>
            <person name="Lajeunesse T.C."/>
            <person name="Voolstra C.R."/>
        </authorList>
    </citation>
    <scope>NUCLEOTIDE SEQUENCE [LARGE SCALE GENOMIC DNA]</scope>
    <source>
        <strain evidence="2 3">CCMP2467</strain>
    </source>
</reference>
<gene>
    <name evidence="2" type="ORF">AK812_SmicGene7897</name>
</gene>
<keyword evidence="1" id="KW-1133">Transmembrane helix</keyword>
<evidence type="ECO:0000313" key="2">
    <source>
        <dbReference type="EMBL" id="OLQ08591.1"/>
    </source>
</evidence>
<dbReference type="OrthoDB" id="438343at2759"/>
<accession>A0A1Q9EML0</accession>
<feature type="transmembrane region" description="Helical" evidence="1">
    <location>
        <begin position="163"/>
        <end position="184"/>
    </location>
</feature>
<keyword evidence="3" id="KW-1185">Reference proteome</keyword>
<evidence type="ECO:0000256" key="1">
    <source>
        <dbReference type="SAM" id="Phobius"/>
    </source>
</evidence>
<protein>
    <submittedName>
        <fullName evidence="2">Uncharacterized protein</fullName>
    </submittedName>
</protein>
<feature type="transmembrane region" description="Helical" evidence="1">
    <location>
        <begin position="15"/>
        <end position="35"/>
    </location>
</feature>
<organism evidence="2 3">
    <name type="scientific">Symbiodinium microadriaticum</name>
    <name type="common">Dinoflagellate</name>
    <name type="synonym">Zooxanthella microadriatica</name>
    <dbReference type="NCBI Taxonomy" id="2951"/>
    <lineage>
        <taxon>Eukaryota</taxon>
        <taxon>Sar</taxon>
        <taxon>Alveolata</taxon>
        <taxon>Dinophyceae</taxon>
        <taxon>Suessiales</taxon>
        <taxon>Symbiodiniaceae</taxon>
        <taxon>Symbiodinium</taxon>
    </lineage>
</organism>
<proteinExistence type="predicted"/>
<keyword evidence="1" id="KW-0472">Membrane</keyword>
<dbReference type="Proteomes" id="UP000186817">
    <property type="component" value="Unassembled WGS sequence"/>
</dbReference>
<feature type="transmembrane region" description="Helical" evidence="1">
    <location>
        <begin position="136"/>
        <end position="156"/>
    </location>
</feature>
<feature type="transmembrane region" description="Helical" evidence="1">
    <location>
        <begin position="69"/>
        <end position="90"/>
    </location>
</feature>
<dbReference type="AlphaFoldDB" id="A0A1Q9EML0"/>
<feature type="transmembrane region" description="Helical" evidence="1">
    <location>
        <begin position="102"/>
        <end position="124"/>
    </location>
</feature>
<keyword evidence="1" id="KW-0812">Transmembrane</keyword>
<sequence length="574" mass="63700">MVVDVSALVKFLRKAYIMGGMFHVSLWGLSILDLVHIDKWYHIICLTSHQPVAVCCVLAHFHFIQDHVAIQSFNICCGVGGAVLLAYTLLLSSSELDKTIGLLTVQLVCSCACLSALYLNAATFSERGQALNSWHRWLWCWPLILTTGVGIGCVLLCPDTSRLPALLATVLFVFLMLMIFGALLDACVSYFQDLQMEKEHNVNLLEAMFATARLRGCPSLFNGQSEMDLMSANNTVVVKSSAKLDELFGKPMLGVSLDKSWVVHHAGRQKLKGGDGSRSRRFQRVEAEVELEATQEAPADIAHVHEDAEEEEIEFDEAQANFDRGSELLILILAGALVGLGFAAPMVLGLLYVDLVLLLRYNLRVVRVDQFALKILLLRTLPLFLLHQLKGREHVEMGSAEELQTFWSFTSTTTMASEDKGDEDASGNSGGDGAGVYGFMENFVLTLVMTRWGVVLVSGLLELTRTMAWVSTCQMKKQIFVDRFSQAKHVMDAFAHGVAKRRLIRAVLQLRMTKTPVGVPFSEGQSPRCQVFFFRAVFFFVFLQLFLKKTPTVGRNVLRPSDCVEEDITGGLES</sequence>
<name>A0A1Q9EML0_SYMMI</name>